<dbReference type="PANTHER" id="PTHR42705:SF2">
    <property type="entry name" value="BIFUNCTIONAL NON-HOMOLOGOUS END JOINING PROTEIN LIGD"/>
    <property type="match status" value="1"/>
</dbReference>
<keyword evidence="4" id="KW-1185">Reference proteome</keyword>
<dbReference type="NCBIfam" id="TIGR02778">
    <property type="entry name" value="ligD_pol"/>
    <property type="match status" value="1"/>
</dbReference>
<dbReference type="InterPro" id="IPR014145">
    <property type="entry name" value="LigD_pol_dom"/>
</dbReference>
<dbReference type="Proteomes" id="UP000198928">
    <property type="component" value="Unassembled WGS sequence"/>
</dbReference>
<feature type="region of interest" description="Disordered" evidence="1">
    <location>
        <begin position="292"/>
        <end position="313"/>
    </location>
</feature>
<evidence type="ECO:0000259" key="2">
    <source>
        <dbReference type="Pfam" id="PF21686"/>
    </source>
</evidence>
<dbReference type="AlphaFoldDB" id="A0A1I3YM59"/>
<reference evidence="4" key="1">
    <citation type="submission" date="2016-10" db="EMBL/GenBank/DDBJ databases">
        <authorList>
            <person name="Varghese N."/>
            <person name="Submissions S."/>
        </authorList>
    </citation>
    <scope>NUCLEOTIDE SEQUENCE [LARGE SCALE GENOMIC DNA]</scope>
    <source>
        <strain evidence="4">PL19</strain>
    </source>
</reference>
<evidence type="ECO:0000313" key="3">
    <source>
        <dbReference type="EMBL" id="SFK32371.1"/>
    </source>
</evidence>
<sequence length="313" mass="34210">MRGARMDGADRGTRTPMTSTVVEGRTIELTSLDRVLYPASGFTKGDVVDYYTSVAEVLLPHLRDRPASFVRAPRGVEADSFMAKHVPPGTPDWVTVCEVHRVGGRTDRQVVVQDLPTLLWAANLSVLELHTPQWRLPAEGMADRLVFDLDPGPPATIVQCCAVARRLRDLLERDGLPSYAKTSGSKGLHVLAPLRPADSEAVAGYAERLAREAAEALPDLVVDQVPRRLREGKVFIDHGQNLWTRTTAAPYTLRARPRPTVSTPVTWDEVAGCEQPGDLVFTAGDLTSRLERHGDPLAPLLEPSRAGRLPEGP</sequence>
<evidence type="ECO:0000313" key="4">
    <source>
        <dbReference type="Proteomes" id="UP000198928"/>
    </source>
</evidence>
<feature type="domain" description="DNA ligase D polymerase" evidence="2">
    <location>
        <begin position="43"/>
        <end position="296"/>
    </location>
</feature>
<dbReference type="Pfam" id="PF21686">
    <property type="entry name" value="LigD_Prim-Pol"/>
    <property type="match status" value="1"/>
</dbReference>
<protein>
    <submittedName>
        <fullName evidence="3">Bifunctional non-homologous end joining protein LigD</fullName>
    </submittedName>
</protein>
<name>A0A1I3YM59_9ACTN</name>
<accession>A0A1I3YM59</accession>
<organism evidence="3 4">
    <name type="scientific">Streptomyces pini</name>
    <dbReference type="NCBI Taxonomy" id="1520580"/>
    <lineage>
        <taxon>Bacteria</taxon>
        <taxon>Bacillati</taxon>
        <taxon>Actinomycetota</taxon>
        <taxon>Actinomycetes</taxon>
        <taxon>Kitasatosporales</taxon>
        <taxon>Streptomycetaceae</taxon>
        <taxon>Streptomyces</taxon>
    </lineage>
</organism>
<dbReference type="Gene3D" id="3.90.920.10">
    <property type="entry name" value="DNA primase, PRIM domain"/>
    <property type="match status" value="1"/>
</dbReference>
<dbReference type="EMBL" id="FOSG01000005">
    <property type="protein sequence ID" value="SFK32371.1"/>
    <property type="molecule type" value="Genomic_DNA"/>
</dbReference>
<dbReference type="InterPro" id="IPR052171">
    <property type="entry name" value="NHEJ_LigD"/>
</dbReference>
<gene>
    <name evidence="3" type="ORF">SAMN05192584_105105</name>
</gene>
<dbReference type="PANTHER" id="PTHR42705">
    <property type="entry name" value="BIFUNCTIONAL NON-HOMOLOGOUS END JOINING PROTEIN LIGD"/>
    <property type="match status" value="1"/>
</dbReference>
<evidence type="ECO:0000256" key="1">
    <source>
        <dbReference type="SAM" id="MobiDB-lite"/>
    </source>
</evidence>
<proteinExistence type="predicted"/>